<reference evidence="13" key="1">
    <citation type="submission" date="2025-08" db="UniProtKB">
        <authorList>
            <consortium name="RefSeq"/>
        </authorList>
    </citation>
    <scope>IDENTIFICATION</scope>
    <source>
        <tissue evidence="13">Blood</tissue>
    </source>
</reference>
<evidence type="ECO:0000256" key="7">
    <source>
        <dbReference type="PROSITE-ProRule" id="PRU00108"/>
    </source>
</evidence>
<dbReference type="Gene3D" id="1.10.10.60">
    <property type="entry name" value="Homeodomain-like"/>
    <property type="match status" value="1"/>
</dbReference>
<keyword evidence="12" id="KW-1185">Reference proteome</keyword>
<dbReference type="PROSITE" id="PS50071">
    <property type="entry name" value="HOMEOBOX_2"/>
    <property type="match status" value="1"/>
</dbReference>
<evidence type="ECO:0000256" key="8">
    <source>
        <dbReference type="RuleBase" id="RU000682"/>
    </source>
</evidence>
<evidence type="ECO:0000256" key="4">
    <source>
        <dbReference type="ARBA" id="ARBA00023155"/>
    </source>
</evidence>
<dbReference type="KEGG" id="aju:106968869"/>
<dbReference type="InterPro" id="IPR010982">
    <property type="entry name" value="Lambda_DNA-bd_dom_sf"/>
</dbReference>
<evidence type="ECO:0000313" key="12">
    <source>
        <dbReference type="Proteomes" id="UP001652583"/>
    </source>
</evidence>
<keyword evidence="4 7" id="KW-0371">Homeobox</keyword>
<keyword evidence="5" id="KW-0804">Transcription</keyword>
<evidence type="ECO:0000256" key="1">
    <source>
        <dbReference type="ARBA" id="ARBA00004123"/>
    </source>
</evidence>
<dbReference type="InterPro" id="IPR000327">
    <property type="entry name" value="POU_dom"/>
</dbReference>
<dbReference type="PROSITE" id="PS51179">
    <property type="entry name" value="POU_3"/>
    <property type="match status" value="1"/>
</dbReference>
<evidence type="ECO:0000256" key="5">
    <source>
        <dbReference type="ARBA" id="ARBA00023163"/>
    </source>
</evidence>
<sequence length="337" mass="37302">MAGPRPSYFSPLPGSGRGGPRGPVPVRVDTPVWLTAQAAPSMLMVQPGIQQGVSPGPEVWEMPLGPLPYKFRGGMAPCTPGVGTGKVGAWFPSPSEGTFPRPYIVLQCIPRLALPEDVSAIEKEMEQLAKELRRKRMALGYSQADVAFAVGALFGKVLSQTTVCRFEAQQLSIANMWKLGLLMKMWLEEVDTKNFMGVCKIEMILQQARKRRQESRERRIVNYLEKLFLQCPKPTPQQISRIAGQLRLQKELVRVWFYNRNKMGGQPTIDFSPQEDVGAGGWPPFPGGPVCFPLASGPHFGSPCYEEPYFIHFTPYPVEGTHLSAPATPLGYSRLSN</sequence>
<keyword evidence="2" id="KW-0805">Transcription regulation</keyword>
<dbReference type="GO" id="GO:0000981">
    <property type="term" value="F:DNA-binding transcription factor activity, RNA polymerase II-specific"/>
    <property type="evidence" value="ECO:0007669"/>
    <property type="project" value="TreeGrafter"/>
</dbReference>
<evidence type="ECO:0000259" key="11">
    <source>
        <dbReference type="PROSITE" id="PS51179"/>
    </source>
</evidence>
<evidence type="ECO:0000256" key="3">
    <source>
        <dbReference type="ARBA" id="ARBA00023125"/>
    </source>
</evidence>
<evidence type="ECO:0000256" key="2">
    <source>
        <dbReference type="ARBA" id="ARBA00023015"/>
    </source>
</evidence>
<gene>
    <name evidence="13" type="primary">POU5F2</name>
</gene>
<dbReference type="PANTHER" id="PTHR11636:SF14">
    <property type="entry name" value="POU DOMAIN, CLASS 5, TRANSCRIPTION FACTOR 2"/>
    <property type="match status" value="1"/>
</dbReference>
<dbReference type="AlphaFoldDB" id="A0A6I9ZKD3"/>
<dbReference type="Pfam" id="PF00157">
    <property type="entry name" value="Pou"/>
    <property type="match status" value="1"/>
</dbReference>
<evidence type="ECO:0000313" key="13">
    <source>
        <dbReference type="RefSeq" id="XP_014920809.1"/>
    </source>
</evidence>
<dbReference type="GO" id="GO:0005634">
    <property type="term" value="C:nucleus"/>
    <property type="evidence" value="ECO:0007669"/>
    <property type="project" value="UniProtKB-SubCell"/>
</dbReference>
<dbReference type="PRINTS" id="PR00028">
    <property type="entry name" value="POUDOMAIN"/>
</dbReference>
<name>A0A6I9ZKD3_ACIJB</name>
<dbReference type="GO" id="GO:0000978">
    <property type="term" value="F:RNA polymerase II cis-regulatory region sequence-specific DNA binding"/>
    <property type="evidence" value="ECO:0007669"/>
    <property type="project" value="TreeGrafter"/>
</dbReference>
<dbReference type="InterPro" id="IPR001387">
    <property type="entry name" value="Cro/C1-type_HTH"/>
</dbReference>
<dbReference type="Gene3D" id="1.10.260.40">
    <property type="entry name" value="lambda repressor-like DNA-binding domains"/>
    <property type="match status" value="1"/>
</dbReference>
<dbReference type="SMART" id="SM00352">
    <property type="entry name" value="POU"/>
    <property type="match status" value="1"/>
</dbReference>
<proteinExistence type="predicted"/>
<dbReference type="Pfam" id="PF00046">
    <property type="entry name" value="Homeodomain"/>
    <property type="match status" value="1"/>
</dbReference>
<accession>A0A6I9ZKD3</accession>
<evidence type="ECO:0000259" key="10">
    <source>
        <dbReference type="PROSITE" id="PS50071"/>
    </source>
</evidence>
<feature type="domain" description="POU-specific" evidence="11">
    <location>
        <begin position="117"/>
        <end position="191"/>
    </location>
</feature>
<keyword evidence="3 7" id="KW-0238">DNA-binding</keyword>
<dbReference type="Proteomes" id="UP001652583">
    <property type="component" value="Chromosome A1"/>
</dbReference>
<evidence type="ECO:0000256" key="9">
    <source>
        <dbReference type="SAM" id="MobiDB-lite"/>
    </source>
</evidence>
<dbReference type="InterPro" id="IPR050255">
    <property type="entry name" value="POU_domain_TF"/>
</dbReference>
<dbReference type="InterPro" id="IPR009057">
    <property type="entry name" value="Homeodomain-like_sf"/>
</dbReference>
<organism evidence="12 13">
    <name type="scientific">Acinonyx jubatus</name>
    <name type="common">Cheetah</name>
    <dbReference type="NCBI Taxonomy" id="32536"/>
    <lineage>
        <taxon>Eukaryota</taxon>
        <taxon>Metazoa</taxon>
        <taxon>Chordata</taxon>
        <taxon>Craniata</taxon>
        <taxon>Vertebrata</taxon>
        <taxon>Euteleostomi</taxon>
        <taxon>Mammalia</taxon>
        <taxon>Eutheria</taxon>
        <taxon>Laurasiatheria</taxon>
        <taxon>Carnivora</taxon>
        <taxon>Feliformia</taxon>
        <taxon>Felidae</taxon>
        <taxon>Felinae</taxon>
        <taxon>Acinonyx</taxon>
    </lineage>
</organism>
<dbReference type="CDD" id="cd00086">
    <property type="entry name" value="homeodomain"/>
    <property type="match status" value="1"/>
</dbReference>
<keyword evidence="6 7" id="KW-0539">Nucleus</keyword>
<dbReference type="InterPro" id="IPR001356">
    <property type="entry name" value="HD"/>
</dbReference>
<evidence type="ECO:0000256" key="6">
    <source>
        <dbReference type="ARBA" id="ARBA00023242"/>
    </source>
</evidence>
<dbReference type="CTD" id="134187"/>
<dbReference type="SUPFAM" id="SSF47413">
    <property type="entry name" value="lambda repressor-like DNA-binding domains"/>
    <property type="match status" value="1"/>
</dbReference>
<dbReference type="SUPFAM" id="SSF46689">
    <property type="entry name" value="Homeodomain-like"/>
    <property type="match status" value="1"/>
</dbReference>
<feature type="DNA-binding region" description="Homeobox" evidence="7">
    <location>
        <begin position="209"/>
        <end position="268"/>
    </location>
</feature>
<dbReference type="GeneID" id="106968869"/>
<protein>
    <submittedName>
        <fullName evidence="13">POU domain, class 5, transcription factor 2</fullName>
    </submittedName>
</protein>
<dbReference type="SMART" id="SM00389">
    <property type="entry name" value="HOX"/>
    <property type="match status" value="1"/>
</dbReference>
<dbReference type="CDD" id="cd00093">
    <property type="entry name" value="HTH_XRE"/>
    <property type="match status" value="1"/>
</dbReference>
<comment type="subcellular location">
    <subcellularLocation>
        <location evidence="1 7 8">Nucleus</location>
    </subcellularLocation>
</comment>
<feature type="region of interest" description="Disordered" evidence="9">
    <location>
        <begin position="1"/>
        <end position="26"/>
    </location>
</feature>
<dbReference type="InterPro" id="IPR013847">
    <property type="entry name" value="POU"/>
</dbReference>
<dbReference type="PANTHER" id="PTHR11636">
    <property type="entry name" value="POU DOMAIN"/>
    <property type="match status" value="1"/>
</dbReference>
<dbReference type="RefSeq" id="XP_014920809.1">
    <property type="nucleotide sequence ID" value="XM_015065323.3"/>
</dbReference>
<feature type="domain" description="Homeobox" evidence="10">
    <location>
        <begin position="207"/>
        <end position="267"/>
    </location>
</feature>